<accession>A0A5A7N9M3</accession>
<evidence type="ECO:0000256" key="1">
    <source>
        <dbReference type="SAM" id="Phobius"/>
    </source>
</evidence>
<dbReference type="NCBIfam" id="TIGR04370">
    <property type="entry name" value="glyco_rpt_poly"/>
    <property type="match status" value="1"/>
</dbReference>
<feature type="transmembrane region" description="Helical" evidence="1">
    <location>
        <begin position="112"/>
        <end position="129"/>
    </location>
</feature>
<feature type="transmembrane region" description="Helical" evidence="1">
    <location>
        <begin position="382"/>
        <end position="402"/>
    </location>
</feature>
<protein>
    <recommendedName>
        <fullName evidence="4">Oligosaccharide repeat unit polymerase</fullName>
    </recommendedName>
</protein>
<feature type="transmembrane region" description="Helical" evidence="1">
    <location>
        <begin position="236"/>
        <end position="254"/>
    </location>
</feature>
<name>A0A5A7N9M3_9PROT</name>
<keyword evidence="3" id="KW-1185">Reference proteome</keyword>
<dbReference type="RefSeq" id="WP_042085773.1">
    <property type="nucleotide sequence ID" value="NZ_BKCN01000010.1"/>
</dbReference>
<sequence>MNGAMDGLVVALAGSFAFGSLMAISLYAARSWFHPAVAWNGIWFVVFACLCFAQMWLYPVSWQALGIFLAGALYFSFGTLLGSLRWRAASPAEIPATIGLAKGEGLYQSDRVLLLAVLVLLVIGLPFYLRHIMSFSSSAPFTPIFFLEVRQGMLDEAQSAGRGALVNNLVVLSTFATLVALAVTEGGRRWRLLIAALFALAVFYNLLTAAKGGMLSLLVGSFAVYGLTRKRLPVKALIILMVLVLIAFGGITVLRNSLAADSEMTLMDAAGLTGQIFLNYLTTSAVAFSVYLDGIEQVPEIKSPWEFFIRTINYFGTFFEAPNPPGKFIELGPGVVGYNTYSIYFFYYPHYGMLGVAGFMFLLGLISGAVHKLAQSGSLPWLLVYAMLFYGIILGILADALLTSLNPIIKLVLFGAVFVVARHIRLFDPSARRPRLGRQTPSRA</sequence>
<feature type="transmembrane region" description="Helical" evidence="1">
    <location>
        <begin position="164"/>
        <end position="183"/>
    </location>
</feature>
<evidence type="ECO:0000313" key="3">
    <source>
        <dbReference type="Proteomes" id="UP000324996"/>
    </source>
</evidence>
<feature type="transmembrane region" description="Helical" evidence="1">
    <location>
        <begin position="408"/>
        <end position="427"/>
    </location>
</feature>
<dbReference type="AlphaFoldDB" id="A0A5A7N9M3"/>
<comment type="caution">
    <text evidence="2">The sequence shown here is derived from an EMBL/GenBank/DDBJ whole genome shotgun (WGS) entry which is preliminary data.</text>
</comment>
<proteinExistence type="predicted"/>
<keyword evidence="1" id="KW-0812">Transmembrane</keyword>
<evidence type="ECO:0000313" key="2">
    <source>
        <dbReference type="EMBL" id="GER04484.1"/>
    </source>
</evidence>
<feature type="transmembrane region" description="Helical" evidence="1">
    <location>
        <begin position="351"/>
        <end position="370"/>
    </location>
</feature>
<dbReference type="Proteomes" id="UP000324996">
    <property type="component" value="Unassembled WGS sequence"/>
</dbReference>
<keyword evidence="1" id="KW-0472">Membrane</keyword>
<gene>
    <name evidence="2" type="ORF">JCM17846_21660</name>
</gene>
<feature type="transmembrane region" description="Helical" evidence="1">
    <location>
        <begin position="190"/>
        <end position="207"/>
    </location>
</feature>
<reference evidence="2 3" key="1">
    <citation type="submission" date="2019-09" db="EMBL/GenBank/DDBJ databases">
        <title>NBRP : Genome information of microbial organism related human and environment.</title>
        <authorList>
            <person name="Hattori M."/>
            <person name="Oshima K."/>
            <person name="Inaba H."/>
            <person name="Suda W."/>
            <person name="Sakamoto M."/>
            <person name="Iino T."/>
            <person name="Kitahara M."/>
            <person name="Oshida Y."/>
            <person name="Iida T."/>
            <person name="Kudo T."/>
            <person name="Itoh T."/>
            <person name="Ohkuma M."/>
        </authorList>
    </citation>
    <scope>NUCLEOTIDE SEQUENCE [LARGE SCALE GENOMIC DNA]</scope>
    <source>
        <strain evidence="2 3">Q-1</strain>
    </source>
</reference>
<dbReference type="EMBL" id="BKCN01000010">
    <property type="protein sequence ID" value="GER04484.1"/>
    <property type="molecule type" value="Genomic_DNA"/>
</dbReference>
<evidence type="ECO:0008006" key="4">
    <source>
        <dbReference type="Google" id="ProtNLM"/>
    </source>
</evidence>
<feature type="transmembrane region" description="Helical" evidence="1">
    <location>
        <begin position="36"/>
        <end position="58"/>
    </location>
</feature>
<keyword evidence="1" id="KW-1133">Transmembrane helix</keyword>
<organism evidence="2 3">
    <name type="scientific">Iodidimonas nitroreducens</name>
    <dbReference type="NCBI Taxonomy" id="1236968"/>
    <lineage>
        <taxon>Bacteria</taxon>
        <taxon>Pseudomonadati</taxon>
        <taxon>Pseudomonadota</taxon>
        <taxon>Alphaproteobacteria</taxon>
        <taxon>Iodidimonadales</taxon>
        <taxon>Iodidimonadaceae</taxon>
        <taxon>Iodidimonas</taxon>
    </lineage>
</organism>
<feature type="transmembrane region" description="Helical" evidence="1">
    <location>
        <begin position="6"/>
        <end position="29"/>
    </location>
</feature>
<feature type="transmembrane region" description="Helical" evidence="1">
    <location>
        <begin position="64"/>
        <end position="84"/>
    </location>
</feature>